<dbReference type="PANTHER" id="PTHR43470">
    <property type="entry name" value="PHOSPHATE TRANSPORT SYSTEM PERMEASE PROTEIN PSTA-RELATED"/>
    <property type="match status" value="1"/>
</dbReference>
<keyword evidence="6 8" id="KW-1133">Transmembrane helix</keyword>
<evidence type="ECO:0000256" key="1">
    <source>
        <dbReference type="ARBA" id="ARBA00004651"/>
    </source>
</evidence>
<proteinExistence type="inferred from homology"/>
<dbReference type="NCBIfam" id="TIGR00974">
    <property type="entry name" value="3a0107s02c"/>
    <property type="match status" value="1"/>
</dbReference>
<comment type="caution">
    <text evidence="8">Lacks conserved residue(s) required for the propagation of feature annotation.</text>
</comment>
<dbReference type="GO" id="GO:0035435">
    <property type="term" value="P:phosphate ion transmembrane transport"/>
    <property type="evidence" value="ECO:0007669"/>
    <property type="project" value="InterPro"/>
</dbReference>
<evidence type="ECO:0000256" key="4">
    <source>
        <dbReference type="ARBA" id="ARBA00022475"/>
    </source>
</evidence>
<dbReference type="GO" id="GO:0005315">
    <property type="term" value="F:phosphate transmembrane transporter activity"/>
    <property type="evidence" value="ECO:0007669"/>
    <property type="project" value="InterPro"/>
</dbReference>
<dbReference type="Gene3D" id="1.10.3720.10">
    <property type="entry name" value="MetI-like"/>
    <property type="match status" value="1"/>
</dbReference>
<dbReference type="KEGG" id="bmet:BMMGA3_02905"/>
<feature type="transmembrane region" description="Helical" evidence="8">
    <location>
        <begin position="265"/>
        <end position="283"/>
    </location>
</feature>
<dbReference type="PANTHER" id="PTHR43470:SF4">
    <property type="entry name" value="ABC TRANSPORTER PERMEASE PROTEIN YQGI-RELATED"/>
    <property type="match status" value="1"/>
</dbReference>
<dbReference type="OrthoDB" id="9807065at2"/>
<dbReference type="InterPro" id="IPR005672">
    <property type="entry name" value="Phosphate_PstA"/>
</dbReference>
<feature type="transmembrane region" description="Helical" evidence="8">
    <location>
        <begin position="99"/>
        <end position="123"/>
    </location>
</feature>
<feature type="transmembrane region" description="Helical" evidence="8">
    <location>
        <begin position="12"/>
        <end position="34"/>
    </location>
</feature>
<dbReference type="HOGENOM" id="CLU_033621_2_2_9"/>
<feature type="domain" description="ABC transmembrane type-1" evidence="9">
    <location>
        <begin position="62"/>
        <end position="279"/>
    </location>
</feature>
<dbReference type="AlphaFoldDB" id="I3E2Z2"/>
<dbReference type="GO" id="GO:0005886">
    <property type="term" value="C:plasma membrane"/>
    <property type="evidence" value="ECO:0007669"/>
    <property type="project" value="UniProtKB-SubCell"/>
</dbReference>
<dbReference type="Proteomes" id="UP000027602">
    <property type="component" value="Chromosome"/>
</dbReference>
<dbReference type="eggNOG" id="COG0581">
    <property type="taxonomic scope" value="Bacteria"/>
</dbReference>
<evidence type="ECO:0000256" key="2">
    <source>
        <dbReference type="ARBA" id="ARBA00007069"/>
    </source>
</evidence>
<evidence type="ECO:0000256" key="3">
    <source>
        <dbReference type="ARBA" id="ARBA00022448"/>
    </source>
</evidence>
<dbReference type="Pfam" id="PF00528">
    <property type="entry name" value="BPD_transp_1"/>
    <property type="match status" value="1"/>
</dbReference>
<evidence type="ECO:0000313" key="11">
    <source>
        <dbReference type="Proteomes" id="UP000027602"/>
    </source>
</evidence>
<dbReference type="InterPro" id="IPR000515">
    <property type="entry name" value="MetI-like"/>
</dbReference>
<keyword evidence="11" id="KW-1185">Reference proteome</keyword>
<keyword evidence="5 8" id="KW-0812">Transmembrane</keyword>
<organism evidence="10 11">
    <name type="scientific">Bacillus methanolicus (strain MGA3 / ATCC 53907)</name>
    <dbReference type="NCBI Taxonomy" id="796606"/>
    <lineage>
        <taxon>Bacteria</taxon>
        <taxon>Bacillati</taxon>
        <taxon>Bacillota</taxon>
        <taxon>Bacilli</taxon>
        <taxon>Bacillales</taxon>
        <taxon>Bacillaceae</taxon>
        <taxon>Bacillus</taxon>
    </lineage>
</organism>
<dbReference type="CDD" id="cd06261">
    <property type="entry name" value="TM_PBP2"/>
    <property type="match status" value="1"/>
</dbReference>
<feature type="transmembrane region" description="Helical" evidence="8">
    <location>
        <begin position="129"/>
        <end position="148"/>
    </location>
</feature>
<feature type="transmembrane region" description="Helical" evidence="8">
    <location>
        <begin position="66"/>
        <end position="87"/>
    </location>
</feature>
<dbReference type="RefSeq" id="WP_003347976.1">
    <property type="nucleotide sequence ID" value="NZ_ADWW01000003.1"/>
</dbReference>
<evidence type="ECO:0000256" key="7">
    <source>
        <dbReference type="ARBA" id="ARBA00023136"/>
    </source>
</evidence>
<name>I3E2Z2_BACMM</name>
<evidence type="ECO:0000259" key="9">
    <source>
        <dbReference type="PROSITE" id="PS50928"/>
    </source>
</evidence>
<sequence>MKARTVNNIWTGILYAIAVSVIALLLFLVSEIIIKGWGFWDFNFLFGRPSNTQAGGGIGPQLFNSFYMLILTLLISVPLGLGAGIYLAEYAKKGPFLNFVRLCIETMASLPSIVVGLFGLLVFVTMTGWGYTVLGGALVITILNLPGLTRVCENAISDVPANVKEASLGLGATRWQTLVKIVIPSALPQIITGIILAAGRIFGEAAALIYTAGLTTPFLNTSASLSSPVNPFNIFRPAETLAVHIWKLNSEGIVPDAKLIATKSAAVLIVMVLLFNIIARFAAAKLHNYFTGNVKVRKQKNIKKIRFI</sequence>
<dbReference type="PROSITE" id="PS50928">
    <property type="entry name" value="ABC_TM1"/>
    <property type="match status" value="1"/>
</dbReference>
<gene>
    <name evidence="10" type="primary">yqgI</name>
    <name evidence="10" type="ORF">BMMGA3_02905</name>
</gene>
<dbReference type="STRING" id="796606.BMMGA3_02905"/>
<evidence type="ECO:0000256" key="8">
    <source>
        <dbReference type="RuleBase" id="RU363043"/>
    </source>
</evidence>
<accession>I3E2Z2</accession>
<keyword evidence="4 8" id="KW-1003">Cell membrane</keyword>
<comment type="similarity">
    <text evidence="2 8">Belongs to the binding-protein-dependent transport system permease family. CysTW subfamily.</text>
</comment>
<keyword evidence="7 8" id="KW-0472">Membrane</keyword>
<reference evidence="10 11" key="1">
    <citation type="journal article" date="2015" name="BMC Genomics">
        <title>Transcriptome analysis of thermophilic methylotrophic Bacillus methanolicus MGA3 using RNA-sequencing provides detailed insights into its previously uncharted transcriptional landscape.</title>
        <authorList>
            <person name="Irla M."/>
            <person name="Neshat A."/>
            <person name="Brautaset T."/>
            <person name="Ruckert C."/>
            <person name="Kalinowski J."/>
            <person name="Wendisch V.F."/>
        </authorList>
    </citation>
    <scope>NUCLEOTIDE SEQUENCE [LARGE SCALE GENOMIC DNA]</scope>
    <source>
        <strain evidence="11">MGA3 / ATCC 53907</strain>
    </source>
</reference>
<dbReference type="SUPFAM" id="SSF161098">
    <property type="entry name" value="MetI-like"/>
    <property type="match status" value="1"/>
</dbReference>
<evidence type="ECO:0000256" key="5">
    <source>
        <dbReference type="ARBA" id="ARBA00022692"/>
    </source>
</evidence>
<protein>
    <recommendedName>
        <fullName evidence="8">Phosphate transport system permease protein PstA</fullName>
    </recommendedName>
</protein>
<keyword evidence="3" id="KW-0813">Transport</keyword>
<evidence type="ECO:0000256" key="6">
    <source>
        <dbReference type="ARBA" id="ARBA00022989"/>
    </source>
</evidence>
<evidence type="ECO:0000313" key="10">
    <source>
        <dbReference type="EMBL" id="AIE59043.1"/>
    </source>
</evidence>
<comment type="subcellular location">
    <subcellularLocation>
        <location evidence="1 8">Cell membrane</location>
        <topology evidence="1 8">Multi-pass membrane protein</topology>
    </subcellularLocation>
</comment>
<dbReference type="EMBL" id="CP007739">
    <property type="protein sequence ID" value="AIE59043.1"/>
    <property type="molecule type" value="Genomic_DNA"/>
</dbReference>
<dbReference type="InterPro" id="IPR035906">
    <property type="entry name" value="MetI-like_sf"/>
</dbReference>